<dbReference type="Proteomes" id="UP000515151">
    <property type="component" value="Chromosome 3"/>
</dbReference>
<dbReference type="PANTHER" id="PTHR48205:SF1">
    <property type="entry name" value="OS01G0742766 PROTEIN"/>
    <property type="match status" value="1"/>
</dbReference>
<reference evidence="2" key="1">
    <citation type="journal article" date="2020" name="Plant Biotechnol. J.">
        <title>The pomegranate (Punica granatum L.) draft genome dissects genetic divergence between soft- and hard-seeded cultivars.</title>
        <authorList>
            <person name="Luo X."/>
            <person name="Li H."/>
            <person name="Wu Z."/>
            <person name="Yao W."/>
            <person name="Zhao P."/>
            <person name="Cao D."/>
            <person name="Yu H."/>
            <person name="Li K."/>
            <person name="Poudel K."/>
            <person name="Zhao D."/>
            <person name="Zhang F."/>
            <person name="Xia X."/>
            <person name="Chen L."/>
            <person name="Wang Q."/>
            <person name="Jing D."/>
            <person name="Cao S."/>
        </authorList>
    </citation>
    <scope>NUCLEOTIDE SEQUENCE [LARGE SCALE GENOMIC DNA]</scope>
    <source>
        <strain evidence="2">cv. Tunisia</strain>
    </source>
</reference>
<dbReference type="OrthoDB" id="1938885at2759"/>
<organism evidence="2 3">
    <name type="scientific">Punica granatum</name>
    <name type="common">Pomegranate</name>
    <dbReference type="NCBI Taxonomy" id="22663"/>
    <lineage>
        <taxon>Eukaryota</taxon>
        <taxon>Viridiplantae</taxon>
        <taxon>Streptophyta</taxon>
        <taxon>Embryophyta</taxon>
        <taxon>Tracheophyta</taxon>
        <taxon>Spermatophyta</taxon>
        <taxon>Magnoliopsida</taxon>
        <taxon>eudicotyledons</taxon>
        <taxon>Gunneridae</taxon>
        <taxon>Pentapetalae</taxon>
        <taxon>rosids</taxon>
        <taxon>malvids</taxon>
        <taxon>Myrtales</taxon>
        <taxon>Lythraceae</taxon>
        <taxon>Punica</taxon>
    </lineage>
</organism>
<evidence type="ECO:0000256" key="1">
    <source>
        <dbReference type="SAM" id="MobiDB-lite"/>
    </source>
</evidence>
<dbReference type="RefSeq" id="XP_031385914.1">
    <property type="nucleotide sequence ID" value="XM_031530054.1"/>
</dbReference>
<feature type="region of interest" description="Disordered" evidence="1">
    <location>
        <begin position="1"/>
        <end position="45"/>
    </location>
</feature>
<dbReference type="GeneID" id="116199617"/>
<evidence type="ECO:0000313" key="3">
    <source>
        <dbReference type="RefSeq" id="XP_031385914.1"/>
    </source>
</evidence>
<evidence type="ECO:0000313" key="2">
    <source>
        <dbReference type="Proteomes" id="UP000515151"/>
    </source>
</evidence>
<dbReference type="PANTHER" id="PTHR48205">
    <property type="entry name" value="OS01G0742766 PROTEIN"/>
    <property type="match status" value="1"/>
</dbReference>
<gene>
    <name evidence="3" type="primary">LOC116199617</name>
</gene>
<reference evidence="3" key="2">
    <citation type="submission" date="2025-08" db="UniProtKB">
        <authorList>
            <consortium name="RefSeq"/>
        </authorList>
    </citation>
    <scope>IDENTIFICATION</scope>
    <source>
        <tissue evidence="3">Leaf</tissue>
    </source>
</reference>
<proteinExistence type="predicted"/>
<dbReference type="AlphaFoldDB" id="A0A6P8CV37"/>
<accession>A0A6P8CV37</accession>
<sequence>MEIEPKRRKLESPSNRGVPLISQANKEAAGKASDGSSVWQPPSGEAHMRIQQAKNFAVIQAQQDGSKGNYRIFDSPFEAFFEGSLHIIELMNNHSLDGTRIMKRLHRYCHTYCNGTVLSWMMDPTKRKDRLIQERGQLVDLPCTAELRSS</sequence>
<keyword evidence="2" id="KW-1185">Reference proteome</keyword>
<protein>
    <submittedName>
        <fullName evidence="3">Uncharacterized protein LOC116199617 isoform X1</fullName>
    </submittedName>
</protein>
<name>A0A6P8CV37_PUNGR</name>